<organism evidence="1">
    <name type="scientific">marine sediment metagenome</name>
    <dbReference type="NCBI Taxonomy" id="412755"/>
    <lineage>
        <taxon>unclassified sequences</taxon>
        <taxon>metagenomes</taxon>
        <taxon>ecological metagenomes</taxon>
    </lineage>
</organism>
<feature type="non-terminal residue" evidence="1">
    <location>
        <position position="1"/>
    </location>
</feature>
<gene>
    <name evidence="1" type="ORF">S03H2_69732</name>
</gene>
<reference evidence="1" key="1">
    <citation type="journal article" date="2014" name="Front. Microbiol.">
        <title>High frequency of phylogenetically diverse reductive dehalogenase-homologous genes in deep subseafloor sedimentary metagenomes.</title>
        <authorList>
            <person name="Kawai M."/>
            <person name="Futagami T."/>
            <person name="Toyoda A."/>
            <person name="Takaki Y."/>
            <person name="Nishi S."/>
            <person name="Hori S."/>
            <person name="Arai W."/>
            <person name="Tsubouchi T."/>
            <person name="Morono Y."/>
            <person name="Uchiyama I."/>
            <person name="Ito T."/>
            <person name="Fujiyama A."/>
            <person name="Inagaki F."/>
            <person name="Takami H."/>
        </authorList>
    </citation>
    <scope>NUCLEOTIDE SEQUENCE</scope>
    <source>
        <strain evidence="1">Expedition CK06-06</strain>
    </source>
</reference>
<comment type="caution">
    <text evidence="1">The sequence shown here is derived from an EMBL/GenBank/DDBJ whole genome shotgun (WGS) entry which is preliminary data.</text>
</comment>
<dbReference type="AlphaFoldDB" id="X1M006"/>
<name>X1M006_9ZZZZ</name>
<dbReference type="EMBL" id="BARU01046148">
    <property type="protein sequence ID" value="GAH99718.1"/>
    <property type="molecule type" value="Genomic_DNA"/>
</dbReference>
<evidence type="ECO:0000313" key="1">
    <source>
        <dbReference type="EMBL" id="GAH99718.1"/>
    </source>
</evidence>
<protein>
    <submittedName>
        <fullName evidence="1">Uncharacterized protein</fullName>
    </submittedName>
</protein>
<accession>X1M006</accession>
<proteinExistence type="predicted"/>
<sequence length="73" mass="7964">LIENGAYQSFTPSIGKGDGSHLTYLLTHAGAATTKNAQVIISVEEWVFPVNGELLISIRERYFLQSDIASNPL</sequence>